<dbReference type="Proteomes" id="UP001596957">
    <property type="component" value="Unassembled WGS sequence"/>
</dbReference>
<name>A0ABW2VUD8_9ACTN</name>
<evidence type="ECO:0000313" key="1">
    <source>
        <dbReference type="EMBL" id="MFD0287704.1"/>
    </source>
</evidence>
<gene>
    <name evidence="1" type="ORF">ACFQZP_39995</name>
</gene>
<comment type="caution">
    <text evidence="1">The sequence shown here is derived from an EMBL/GenBank/DDBJ whole genome shotgun (WGS) entry which is preliminary data.</text>
</comment>
<accession>A0ABW2VUD8</accession>
<protein>
    <submittedName>
        <fullName evidence="1">Uncharacterized protein</fullName>
    </submittedName>
</protein>
<dbReference type="RefSeq" id="WP_381301697.1">
    <property type="nucleotide sequence ID" value="NZ_JBHTEC010000004.1"/>
</dbReference>
<keyword evidence="2" id="KW-1185">Reference proteome</keyword>
<proteinExistence type="predicted"/>
<organism evidence="1 2">
    <name type="scientific">Streptomyces lutosisoli</name>
    <dbReference type="NCBI Taxonomy" id="2665721"/>
    <lineage>
        <taxon>Bacteria</taxon>
        <taxon>Bacillati</taxon>
        <taxon>Actinomycetota</taxon>
        <taxon>Actinomycetes</taxon>
        <taxon>Kitasatosporales</taxon>
        <taxon>Streptomycetaceae</taxon>
        <taxon>Streptomyces</taxon>
    </lineage>
</organism>
<dbReference type="EMBL" id="JBHTEC010000004">
    <property type="protein sequence ID" value="MFD0287704.1"/>
    <property type="molecule type" value="Genomic_DNA"/>
</dbReference>
<reference evidence="2" key="1">
    <citation type="journal article" date="2019" name="Int. J. Syst. Evol. Microbiol.">
        <title>The Global Catalogue of Microorganisms (GCM) 10K type strain sequencing project: providing services to taxonomists for standard genome sequencing and annotation.</title>
        <authorList>
            <consortium name="The Broad Institute Genomics Platform"/>
            <consortium name="The Broad Institute Genome Sequencing Center for Infectious Disease"/>
            <person name="Wu L."/>
            <person name="Ma J."/>
        </authorList>
    </citation>
    <scope>NUCLEOTIDE SEQUENCE [LARGE SCALE GENOMIC DNA]</scope>
    <source>
        <strain evidence="2">CGMCC 4.7198</strain>
    </source>
</reference>
<evidence type="ECO:0000313" key="2">
    <source>
        <dbReference type="Proteomes" id="UP001596957"/>
    </source>
</evidence>
<sequence length="110" mass="11857">MAARISERNDPARYRAALVREGVSRGFAADTQDSDLNDLAIVAGLRPPALPETREAVLFALECPVSFMDDGNQTIAEAVFDSVAKGRPLVVIDSHGHRFVMEPQPVQGPA</sequence>